<dbReference type="InterPro" id="IPR039261">
    <property type="entry name" value="FNR_nucleotide-bd"/>
</dbReference>
<evidence type="ECO:0000256" key="14">
    <source>
        <dbReference type="SAM" id="MobiDB-lite"/>
    </source>
</evidence>
<dbReference type="Gene3D" id="1.20.990.10">
    <property type="entry name" value="NADPH-cytochrome p450 Reductase, Chain A, domain 3"/>
    <property type="match status" value="1"/>
</dbReference>
<evidence type="ECO:0000256" key="8">
    <source>
        <dbReference type="ARBA" id="ARBA00022827"/>
    </source>
</evidence>
<feature type="domain" description="FAD-binding FR-type" evidence="15">
    <location>
        <begin position="833"/>
        <end position="1064"/>
    </location>
</feature>
<dbReference type="InterPro" id="IPR017938">
    <property type="entry name" value="Riboflavin_synthase-like_b-brl"/>
</dbReference>
<dbReference type="InterPro" id="IPR001433">
    <property type="entry name" value="OxRdtase_FAD/NAD-bd"/>
</dbReference>
<accession>A0A316V6E7</accession>
<proteinExistence type="predicted"/>
<evidence type="ECO:0000256" key="12">
    <source>
        <dbReference type="ARBA" id="ARBA00052219"/>
    </source>
</evidence>
<evidence type="ECO:0000256" key="10">
    <source>
        <dbReference type="ARBA" id="ARBA00022982"/>
    </source>
</evidence>
<dbReference type="CDD" id="cd06207">
    <property type="entry name" value="CyPoR_like"/>
    <property type="match status" value="1"/>
</dbReference>
<dbReference type="GeneID" id="37021262"/>
<dbReference type="EMBL" id="KZ819605">
    <property type="protein sequence ID" value="PWN33086.1"/>
    <property type="molecule type" value="Genomic_DNA"/>
</dbReference>
<keyword evidence="11" id="KW-0560">Oxidoreductase</keyword>
<dbReference type="PANTHER" id="PTHR19384:SF109">
    <property type="entry name" value="SULFITE REDUCTASE [NADPH] FLAVOPROTEIN COMPONENT"/>
    <property type="match status" value="1"/>
</dbReference>
<keyword evidence="8" id="KW-0274">FAD</keyword>
<dbReference type="SUPFAM" id="SSF53323">
    <property type="entry name" value="Pyruvate-ferredoxin oxidoreductase, PFOR, domain III"/>
    <property type="match status" value="1"/>
</dbReference>
<dbReference type="PANTHER" id="PTHR19384">
    <property type="entry name" value="NITRIC OXIDE SYNTHASE-RELATED"/>
    <property type="match status" value="1"/>
</dbReference>
<dbReference type="InterPro" id="IPR017927">
    <property type="entry name" value="FAD-bd_FR_type"/>
</dbReference>
<dbReference type="GO" id="GO:0005829">
    <property type="term" value="C:cytosol"/>
    <property type="evidence" value="ECO:0007669"/>
    <property type="project" value="TreeGrafter"/>
</dbReference>
<dbReference type="SUPFAM" id="SSF52343">
    <property type="entry name" value="Ferredoxin reductase-like, C-terminal NADP-linked domain"/>
    <property type="match status" value="1"/>
</dbReference>
<keyword evidence="5" id="KW-0813">Transport</keyword>
<dbReference type="SUPFAM" id="SSF63380">
    <property type="entry name" value="Riboflavin synthase domain-like"/>
    <property type="match status" value="1"/>
</dbReference>
<evidence type="ECO:0000256" key="4">
    <source>
        <dbReference type="ARBA" id="ARBA00012604"/>
    </source>
</evidence>
<evidence type="ECO:0000256" key="9">
    <source>
        <dbReference type="ARBA" id="ARBA00022857"/>
    </source>
</evidence>
<keyword evidence="10" id="KW-0249">Electron transport</keyword>
<comment type="cofactor">
    <cofactor evidence="1">
        <name>FMN</name>
        <dbReference type="ChEBI" id="CHEBI:58210"/>
    </cofactor>
</comment>
<evidence type="ECO:0000256" key="13">
    <source>
        <dbReference type="ARBA" id="ARBA00059320"/>
    </source>
</evidence>
<evidence type="ECO:0000256" key="7">
    <source>
        <dbReference type="ARBA" id="ARBA00022643"/>
    </source>
</evidence>
<feature type="region of interest" description="Disordered" evidence="14">
    <location>
        <begin position="110"/>
        <end position="133"/>
    </location>
</feature>
<dbReference type="InterPro" id="IPR001709">
    <property type="entry name" value="Flavoprot_Pyr_Nucl_cyt_Rdtase"/>
</dbReference>
<dbReference type="SUPFAM" id="SSF52922">
    <property type="entry name" value="TK C-terminal domain-like"/>
    <property type="match status" value="1"/>
</dbReference>
<dbReference type="EC" id="1.8.1.2" evidence="4"/>
<dbReference type="InterPro" id="IPR023173">
    <property type="entry name" value="NADPH_Cyt_P450_Rdtase_alpha"/>
</dbReference>
<keyword evidence="6" id="KW-0285">Flavoprotein</keyword>
<dbReference type="RefSeq" id="XP_025353388.1">
    <property type="nucleotide sequence ID" value="XM_025499481.1"/>
</dbReference>
<evidence type="ECO:0000256" key="5">
    <source>
        <dbReference type="ARBA" id="ARBA00022448"/>
    </source>
</evidence>
<dbReference type="GO" id="GO:0050660">
    <property type="term" value="F:flavin adenine dinucleotide binding"/>
    <property type="evidence" value="ECO:0007669"/>
    <property type="project" value="TreeGrafter"/>
</dbReference>
<dbReference type="Gene3D" id="3.40.50.80">
    <property type="entry name" value="Nucleotide-binding domain of ferredoxin-NADP reductase (FNR) module"/>
    <property type="match status" value="1"/>
</dbReference>
<keyword evidence="9" id="KW-0521">NADP</keyword>
<dbReference type="InterPro" id="IPR009014">
    <property type="entry name" value="Transketo_C/PFOR_II"/>
</dbReference>
<gene>
    <name evidence="16" type="ORF">FA14DRAFT_162217</name>
</gene>
<dbReference type="PROSITE" id="PS51384">
    <property type="entry name" value="FAD_FR"/>
    <property type="match status" value="1"/>
</dbReference>
<evidence type="ECO:0000313" key="17">
    <source>
        <dbReference type="Proteomes" id="UP000245771"/>
    </source>
</evidence>
<evidence type="ECO:0000313" key="16">
    <source>
        <dbReference type="EMBL" id="PWN33086.1"/>
    </source>
</evidence>
<comment type="catalytic activity">
    <reaction evidence="12">
        <text>hydrogen sulfide + 3 NADP(+) + 3 H2O = sulfite + 3 NADPH + 4 H(+)</text>
        <dbReference type="Rhea" id="RHEA:13801"/>
        <dbReference type="ChEBI" id="CHEBI:15377"/>
        <dbReference type="ChEBI" id="CHEBI:15378"/>
        <dbReference type="ChEBI" id="CHEBI:17359"/>
        <dbReference type="ChEBI" id="CHEBI:29919"/>
        <dbReference type="ChEBI" id="CHEBI:57783"/>
        <dbReference type="ChEBI" id="CHEBI:58349"/>
        <dbReference type="EC" id="1.8.1.2"/>
    </reaction>
</comment>
<comment type="pathway">
    <text evidence="3">Sulfur metabolism; hydrogen sulfide biosynthesis; hydrogen sulfide from sulfite (NADPH route): step 1/1.</text>
</comment>
<dbReference type="PRINTS" id="PR00371">
    <property type="entry name" value="FPNCR"/>
</dbReference>
<dbReference type="Gene3D" id="2.40.30.10">
    <property type="entry name" value="Translation factors"/>
    <property type="match status" value="1"/>
</dbReference>
<evidence type="ECO:0000256" key="6">
    <source>
        <dbReference type="ARBA" id="ARBA00022630"/>
    </source>
</evidence>
<comment type="function">
    <text evidence="13">This enzyme catalyzes the 6-electron reduction of sulfite to sulfide. This is one of several activities required for the biosynthesis of L-cysteine from sulfate.</text>
</comment>
<evidence type="ECO:0000256" key="2">
    <source>
        <dbReference type="ARBA" id="ARBA00001974"/>
    </source>
</evidence>
<keyword evidence="7" id="KW-0288">FMN</keyword>
<dbReference type="FunCoup" id="A0A316V6E7">
    <property type="interactions" value="220"/>
</dbReference>
<dbReference type="InterPro" id="IPR003097">
    <property type="entry name" value="CysJ-like_FAD-binding"/>
</dbReference>
<reference evidence="16 17" key="1">
    <citation type="journal article" date="2018" name="Mol. Biol. Evol.">
        <title>Broad Genomic Sampling Reveals a Smut Pathogenic Ancestry of the Fungal Clade Ustilaginomycotina.</title>
        <authorList>
            <person name="Kijpornyongpan T."/>
            <person name="Mondo S.J."/>
            <person name="Barry K."/>
            <person name="Sandor L."/>
            <person name="Lee J."/>
            <person name="Lipzen A."/>
            <person name="Pangilinan J."/>
            <person name="LaButti K."/>
            <person name="Hainaut M."/>
            <person name="Henrissat B."/>
            <person name="Grigoriev I.V."/>
            <person name="Spatafora J.W."/>
            <person name="Aime M.C."/>
        </authorList>
    </citation>
    <scope>NUCLEOTIDE SEQUENCE [LARGE SCALE GENOMIC DNA]</scope>
    <source>
        <strain evidence="16 17">MCA 3882</strain>
    </source>
</reference>
<dbReference type="InterPro" id="IPR002869">
    <property type="entry name" value="Pyrv_flavodox_OxRed_cen"/>
</dbReference>
<evidence type="ECO:0000256" key="3">
    <source>
        <dbReference type="ARBA" id="ARBA00004774"/>
    </source>
</evidence>
<dbReference type="Pfam" id="PF00175">
    <property type="entry name" value="NAD_binding_1"/>
    <property type="match status" value="1"/>
</dbReference>
<dbReference type="Pfam" id="PF00667">
    <property type="entry name" value="FAD_binding_1"/>
    <property type="match status" value="1"/>
</dbReference>
<dbReference type="FunFam" id="1.20.990.10:FF:000010">
    <property type="entry name" value="Sulfite reductase [NADPH] flavoprotein component"/>
    <property type="match status" value="1"/>
</dbReference>
<evidence type="ECO:0000259" key="15">
    <source>
        <dbReference type="PROSITE" id="PS51384"/>
    </source>
</evidence>
<organism evidence="16 17">
    <name type="scientific">Meira miltonrushii</name>
    <dbReference type="NCBI Taxonomy" id="1280837"/>
    <lineage>
        <taxon>Eukaryota</taxon>
        <taxon>Fungi</taxon>
        <taxon>Dikarya</taxon>
        <taxon>Basidiomycota</taxon>
        <taxon>Ustilaginomycotina</taxon>
        <taxon>Exobasidiomycetes</taxon>
        <taxon>Exobasidiales</taxon>
        <taxon>Brachybasidiaceae</taxon>
        <taxon>Meira</taxon>
    </lineage>
</organism>
<dbReference type="Proteomes" id="UP000245771">
    <property type="component" value="Unassembled WGS sequence"/>
</dbReference>
<dbReference type="Gene3D" id="3.40.50.970">
    <property type="match status" value="1"/>
</dbReference>
<name>A0A316V6E7_9BASI</name>
<dbReference type="GO" id="GO:0004783">
    <property type="term" value="F:sulfite reductase (NADPH) activity"/>
    <property type="evidence" value="ECO:0007669"/>
    <property type="project" value="UniProtKB-EC"/>
</dbReference>
<dbReference type="STRING" id="1280837.A0A316V6E7"/>
<dbReference type="AlphaFoldDB" id="A0A316V6E7"/>
<dbReference type="Gene3D" id="3.40.920.10">
    <property type="entry name" value="Pyruvate-ferredoxin oxidoreductase, PFOR, domain III"/>
    <property type="match status" value="1"/>
</dbReference>
<keyword evidence="17" id="KW-1185">Reference proteome</keyword>
<dbReference type="GO" id="GO:0010181">
    <property type="term" value="F:FMN binding"/>
    <property type="evidence" value="ECO:0007669"/>
    <property type="project" value="TreeGrafter"/>
</dbReference>
<comment type="cofactor">
    <cofactor evidence="2">
        <name>FAD</name>
        <dbReference type="ChEBI" id="CHEBI:57692"/>
    </cofactor>
</comment>
<dbReference type="OrthoDB" id="1856718at2759"/>
<dbReference type="InParanoid" id="A0A316V6E7"/>
<evidence type="ECO:0000256" key="11">
    <source>
        <dbReference type="ARBA" id="ARBA00023002"/>
    </source>
</evidence>
<sequence length="1224" mass="131081">MAAATQASIATSAVVFAGGLAVGIGGALALSRGAFAPSTKPNRKTGEKARKGLNLPNGQAVTAKDVPASEVLDGVDQKGAGPVGAQPNGIVKPVIANSKTNKPAPVLSITGKELYPEPSNKNRVSDLETRMNPTEAKRENAAASEQANAQLPVCLTGSPQSNLLSTSTGQIDKIAYESSSAVFVYESQTNAGFGSYSEKEANDAQRRGNSHTKVVSMQTRAGAGAAIAGYLSENGNSSAQSTVDGRVVSALTNADGFLAMAPSLANLAAATNNRRLVLQVSAASQEREVISNNYSSVLAAASTVGEDISVVLSAGRQEAVDIASIVSSPSIQGHVAHVFDGAFAGPQLAKLNAPNKTEVKSASLSDALQASGYENFIYQGPESPSVLLIVPNGSHFEAAKTILSSANEEIQSTLGLIAARVIRPWSDEDLLKLIPSSVETIHVLDEVRVAGLTGVLFEDVQATIMSNILSAKGPTPIVQPIALHSAEHLSAGHWSLLLNAAATTAHKWQLDLDTIKNVEVKSLESDLIDQATKLVTFIDQDQSATATAGSLFARVFRDRNGNVHHSRLLSRFDNFTAGGLVRHDVLLTAPENSESAAQYPLQVVSSGNQSNALVIGDLAALKGYNVFESLKAGGVVLINAPGLNGLELASRLRAEDKQTLAAKNARVYLLDAPKVVDGIHSATAKARGGKHRMASNEVPKETAAVVLLTAVLNKFAHFNATAVKALLGKVLGTAPLGDEGVSGVVDGYVSGLQLVAFNSEEWKNSQPVNEVEASAPVRPTQFHYNAFSPLADAASLSADPSAARATWTLPAWQTMFGEAYNTDHKSLRPDLPEDNYVLTVTENRRLTPLDYDRNVFHMELSTAGTGLKYEVGEALGIHGLNDADEVRDFISWSGYDPDEIISVASLSDPTRYESRTVFQVLQQRLDIFGKPGRSFYETLSKLATDVDEAKWLRFVGSAEGQSTFKKLSEIETVTYADVLRMFPSARLPLDVLLTEVEAIKPRHYSIASAQSFVGDSVHLLIVTVDWRTPSGSPRYGQCTRYLANLKVGEQVTVSLKPSVMKLPPFTTQPIVMSGLGTGAAPFRAYIQARAVQKRQGHEIGPMIYIFGSRYKHAEYLYGEELEAYEKDGIVKVLTAFSRDQKHKIYIQNRIEQNQKDILDLLIPEKGAGEERKGLFTLCGPTDPLPDVQEALIKGYMSKTGKSHADGEAWLEELKEEERAVYEVY</sequence>
<evidence type="ECO:0000256" key="1">
    <source>
        <dbReference type="ARBA" id="ARBA00001917"/>
    </source>
</evidence>
<protein>
    <recommendedName>
        <fullName evidence="4">assimilatory sulfite reductase (NADPH)</fullName>
        <ecNumber evidence="4">1.8.1.2</ecNumber>
    </recommendedName>
</protein>
<feature type="compositionally biased region" description="Basic and acidic residues" evidence="14">
    <location>
        <begin position="123"/>
        <end position="133"/>
    </location>
</feature>